<feature type="transmembrane region" description="Helical" evidence="1">
    <location>
        <begin position="18"/>
        <end position="38"/>
    </location>
</feature>
<keyword evidence="1" id="KW-1133">Transmembrane helix</keyword>
<sequence>MNETPEERREAAKIRRRWISLGEAVAVAAVLISAATLWNSYAERKSTEADRAATAQKEGKVEAALVLRARPADDGKQLTIEAVDPDQVIQSQRLILPAKLNVKPIETAGDARIEARWLSDALKESGLERTNAGDLRVPIAIVSRFTSKGEMHSAAAVYQLAYVREGHLLGGSSIKLRGLSLVSRVPESQAQKAVDRVWSVKR</sequence>
<organism evidence="2 3">
    <name type="scientific">Sphingomonas changbaiensis NBRC 104936</name>
    <dbReference type="NCBI Taxonomy" id="1219043"/>
    <lineage>
        <taxon>Bacteria</taxon>
        <taxon>Pseudomonadati</taxon>
        <taxon>Pseudomonadota</taxon>
        <taxon>Alphaproteobacteria</taxon>
        <taxon>Sphingomonadales</taxon>
        <taxon>Sphingomonadaceae</taxon>
        <taxon>Sphingomonas</taxon>
    </lineage>
</organism>
<reference evidence="2 3" key="1">
    <citation type="submission" date="2015-04" db="EMBL/GenBank/DDBJ databases">
        <title>Whole genome shotgun sequence of Sphingomonas changbaiensis NBRC 104936.</title>
        <authorList>
            <person name="Katano-Makiyama Y."/>
            <person name="Hosoyama A."/>
            <person name="Hashimoto M."/>
            <person name="Noguchi M."/>
            <person name="Tsuchikane K."/>
            <person name="Ohji S."/>
            <person name="Yamazoe A."/>
            <person name="Ichikawa N."/>
            <person name="Kimura A."/>
            <person name="Fujita N."/>
        </authorList>
    </citation>
    <scope>NUCLEOTIDE SEQUENCE [LARGE SCALE GENOMIC DNA]</scope>
    <source>
        <strain evidence="2 3">NBRC 104936</strain>
    </source>
</reference>
<keyword evidence="1" id="KW-0472">Membrane</keyword>
<gene>
    <name evidence="2" type="ORF">SCH01S_16_00940</name>
</gene>
<dbReference type="STRING" id="1219043.SCH01S_16_00940"/>
<protein>
    <submittedName>
        <fullName evidence="2">Uncharacterized protein</fullName>
    </submittedName>
</protein>
<name>A0A0E9MN67_9SPHN</name>
<dbReference type="Proteomes" id="UP000033202">
    <property type="component" value="Unassembled WGS sequence"/>
</dbReference>
<evidence type="ECO:0000313" key="2">
    <source>
        <dbReference type="EMBL" id="GAO38575.1"/>
    </source>
</evidence>
<dbReference type="AlphaFoldDB" id="A0A0E9MN67"/>
<comment type="caution">
    <text evidence="2">The sequence shown here is derived from an EMBL/GenBank/DDBJ whole genome shotgun (WGS) entry which is preliminary data.</text>
</comment>
<dbReference type="EMBL" id="BBWU01000016">
    <property type="protein sequence ID" value="GAO38575.1"/>
    <property type="molecule type" value="Genomic_DNA"/>
</dbReference>
<dbReference type="RefSeq" id="WP_046347420.1">
    <property type="nucleotide sequence ID" value="NZ_BBWU01000016.1"/>
</dbReference>
<dbReference type="OrthoDB" id="7499953at2"/>
<keyword evidence="1" id="KW-0812">Transmembrane</keyword>
<evidence type="ECO:0000256" key="1">
    <source>
        <dbReference type="SAM" id="Phobius"/>
    </source>
</evidence>
<accession>A0A0E9MN67</accession>
<proteinExistence type="predicted"/>
<keyword evidence="3" id="KW-1185">Reference proteome</keyword>
<evidence type="ECO:0000313" key="3">
    <source>
        <dbReference type="Proteomes" id="UP000033202"/>
    </source>
</evidence>